<dbReference type="PANTHER" id="PTHR43553:SF24">
    <property type="entry name" value="ENERGY-COUPLING FACTOR TRANSPORTER ATP-BINDING PROTEIN ECFA1"/>
    <property type="match status" value="1"/>
</dbReference>
<dbReference type="InterPro" id="IPR003439">
    <property type="entry name" value="ABC_transporter-like_ATP-bd"/>
</dbReference>
<dbReference type="PANTHER" id="PTHR43553">
    <property type="entry name" value="HEAVY METAL TRANSPORTER"/>
    <property type="match status" value="1"/>
</dbReference>
<dbReference type="GO" id="GO:0005524">
    <property type="term" value="F:ATP binding"/>
    <property type="evidence" value="ECO:0007669"/>
    <property type="project" value="UniProtKB-KW"/>
</dbReference>
<keyword evidence="4" id="KW-1003">Cell membrane</keyword>
<evidence type="ECO:0000256" key="8">
    <source>
        <dbReference type="ARBA" id="ARBA00023136"/>
    </source>
</evidence>
<evidence type="ECO:0000256" key="3">
    <source>
        <dbReference type="ARBA" id="ARBA00022448"/>
    </source>
</evidence>
<evidence type="ECO:0000256" key="7">
    <source>
        <dbReference type="ARBA" id="ARBA00022967"/>
    </source>
</evidence>
<organism evidence="10">
    <name type="scientific">Bellilinea caldifistulae</name>
    <dbReference type="NCBI Taxonomy" id="360411"/>
    <lineage>
        <taxon>Bacteria</taxon>
        <taxon>Bacillati</taxon>
        <taxon>Chloroflexota</taxon>
        <taxon>Anaerolineae</taxon>
        <taxon>Anaerolineales</taxon>
        <taxon>Anaerolineaceae</taxon>
        <taxon>Bellilinea</taxon>
    </lineage>
</organism>
<dbReference type="InterPro" id="IPR003593">
    <property type="entry name" value="AAA+_ATPase"/>
</dbReference>
<gene>
    <name evidence="10" type="ORF">ENT17_03915</name>
</gene>
<accession>A0A7C4L0T9</accession>
<dbReference type="AlphaFoldDB" id="A0A7C4L0T9"/>
<evidence type="ECO:0000256" key="5">
    <source>
        <dbReference type="ARBA" id="ARBA00022741"/>
    </source>
</evidence>
<dbReference type="Pfam" id="PF00005">
    <property type="entry name" value="ABC_tran"/>
    <property type="match status" value="1"/>
</dbReference>
<dbReference type="PROSITE" id="PS00211">
    <property type="entry name" value="ABC_TRANSPORTER_1"/>
    <property type="match status" value="1"/>
</dbReference>
<keyword evidence="7" id="KW-1278">Translocase</keyword>
<evidence type="ECO:0000256" key="4">
    <source>
        <dbReference type="ARBA" id="ARBA00022475"/>
    </source>
</evidence>
<dbReference type="InterPro" id="IPR017871">
    <property type="entry name" value="ABC_transporter-like_CS"/>
</dbReference>
<keyword evidence="8" id="KW-0472">Membrane</keyword>
<dbReference type="GO" id="GO:0043190">
    <property type="term" value="C:ATP-binding cassette (ABC) transporter complex"/>
    <property type="evidence" value="ECO:0007669"/>
    <property type="project" value="TreeGrafter"/>
</dbReference>
<reference evidence="10" key="1">
    <citation type="journal article" date="2020" name="mSystems">
        <title>Genome- and Community-Level Interaction Insights into Carbon Utilization and Element Cycling Functions of Hydrothermarchaeota in Hydrothermal Sediment.</title>
        <authorList>
            <person name="Zhou Z."/>
            <person name="Liu Y."/>
            <person name="Xu W."/>
            <person name="Pan J."/>
            <person name="Luo Z.H."/>
            <person name="Li M."/>
        </authorList>
    </citation>
    <scope>NUCLEOTIDE SEQUENCE [LARGE SCALE GENOMIC DNA]</scope>
    <source>
        <strain evidence="10">SpSt-556</strain>
    </source>
</reference>
<comment type="caution">
    <text evidence="10">The sequence shown here is derived from an EMBL/GenBank/DDBJ whole genome shotgun (WGS) entry which is preliminary data.</text>
</comment>
<keyword evidence="3" id="KW-0813">Transport</keyword>
<dbReference type="InterPro" id="IPR027417">
    <property type="entry name" value="P-loop_NTPase"/>
</dbReference>
<evidence type="ECO:0000256" key="1">
    <source>
        <dbReference type="ARBA" id="ARBA00004236"/>
    </source>
</evidence>
<comment type="subcellular location">
    <subcellularLocation>
        <location evidence="1">Cell membrane</location>
    </subcellularLocation>
</comment>
<feature type="domain" description="ABC transporter" evidence="9">
    <location>
        <begin position="17"/>
        <end position="257"/>
    </location>
</feature>
<dbReference type="EMBL" id="DSXR01000048">
    <property type="protein sequence ID" value="HGS86743.1"/>
    <property type="molecule type" value="Genomic_DNA"/>
</dbReference>
<proteinExistence type="inferred from homology"/>
<evidence type="ECO:0000259" key="9">
    <source>
        <dbReference type="PROSITE" id="PS50893"/>
    </source>
</evidence>
<dbReference type="CDD" id="cd03225">
    <property type="entry name" value="ABC_cobalt_CbiO_domain1"/>
    <property type="match status" value="1"/>
</dbReference>
<dbReference type="FunFam" id="3.40.50.300:FF:000224">
    <property type="entry name" value="Energy-coupling factor transporter ATP-binding protein EcfA"/>
    <property type="match status" value="1"/>
</dbReference>
<evidence type="ECO:0000313" key="10">
    <source>
        <dbReference type="EMBL" id="HGS86743.1"/>
    </source>
</evidence>
<protein>
    <submittedName>
        <fullName evidence="10">ABC transporter ATP-binding protein</fullName>
    </submittedName>
</protein>
<dbReference type="Gene3D" id="3.40.50.300">
    <property type="entry name" value="P-loop containing nucleotide triphosphate hydrolases"/>
    <property type="match status" value="1"/>
</dbReference>
<keyword evidence="6 10" id="KW-0067">ATP-binding</keyword>
<dbReference type="GO" id="GO:0016887">
    <property type="term" value="F:ATP hydrolysis activity"/>
    <property type="evidence" value="ECO:0007669"/>
    <property type="project" value="InterPro"/>
</dbReference>
<dbReference type="SMART" id="SM00382">
    <property type="entry name" value="AAA"/>
    <property type="match status" value="1"/>
</dbReference>
<name>A0A7C4L0T9_9CHLR</name>
<sequence length="306" mass="34504">MAASTRFVMENCMEPIIEIINYTWKYPDTEKPALDGIDLTIMPGEFVGVIGPNGAGKTSLALSMNGLIPGQYHGIKLGEVKVLGKEVEEYAKGELQRHVGMVFSDPEAQFTAMTVEDELVFGLENLGLTRSEIKERLEWVVELTNLERLLNKPPYEISGGQKQRVALAAVLAMMPEVMVLDEPTSMLDPLSRKRIFEVLSQLRRTKKHTIIMIEHSLENLIPLTDRMILLSDGKIVSNENTRIFFQDAAVQEKGVYPSEVIQYFHSLKKQGWYEDEIPITLEESVERQEKLLAALNSTSPQRGINQ</sequence>
<comment type="similarity">
    <text evidence="2">Belongs to the ABC transporter superfamily.</text>
</comment>
<dbReference type="GO" id="GO:0042626">
    <property type="term" value="F:ATPase-coupled transmembrane transporter activity"/>
    <property type="evidence" value="ECO:0007669"/>
    <property type="project" value="TreeGrafter"/>
</dbReference>
<dbReference type="InterPro" id="IPR050095">
    <property type="entry name" value="ECF_ABC_transporter_ATP-bd"/>
</dbReference>
<evidence type="ECO:0000256" key="2">
    <source>
        <dbReference type="ARBA" id="ARBA00005417"/>
    </source>
</evidence>
<keyword evidence="5" id="KW-0547">Nucleotide-binding</keyword>
<dbReference type="InterPro" id="IPR015856">
    <property type="entry name" value="ABC_transpr_CbiO/EcfA_su"/>
</dbReference>
<dbReference type="PROSITE" id="PS50893">
    <property type="entry name" value="ABC_TRANSPORTER_2"/>
    <property type="match status" value="1"/>
</dbReference>
<dbReference type="SUPFAM" id="SSF52540">
    <property type="entry name" value="P-loop containing nucleoside triphosphate hydrolases"/>
    <property type="match status" value="1"/>
</dbReference>
<evidence type="ECO:0000256" key="6">
    <source>
        <dbReference type="ARBA" id="ARBA00022840"/>
    </source>
</evidence>